<evidence type="ECO:0000256" key="1">
    <source>
        <dbReference type="SAM" id="Phobius"/>
    </source>
</evidence>
<dbReference type="InParanoid" id="A0A1V9XZE6"/>
<dbReference type="AlphaFoldDB" id="A0A1V9XZE6"/>
<sequence length="152" mass="16776">MSLAARRLTSRLAATLSSYRDIANDNNTVRRARLTVVIADVGIDRQSARTRGWLAVKHSAPAWLVVVAAAALFVVVRVLILVATVLLLPHVSIGTTTTSCAHGADPCFSHRKRDCARHRWERATSPRAVEGLPRRGLTRTAARCRRMRTDED</sequence>
<keyword evidence="3" id="KW-1185">Reference proteome</keyword>
<keyword evidence="1" id="KW-0812">Transmembrane</keyword>
<name>A0A1V9XZE6_9ACAR</name>
<proteinExistence type="predicted"/>
<reference evidence="2 3" key="1">
    <citation type="journal article" date="2017" name="Gigascience">
        <title>Draft genome of the honey bee ectoparasitic mite, Tropilaelaps mercedesae, is shaped by the parasitic life history.</title>
        <authorList>
            <person name="Dong X."/>
            <person name="Armstrong S.D."/>
            <person name="Xia D."/>
            <person name="Makepeace B.L."/>
            <person name="Darby A.C."/>
            <person name="Kadowaki T."/>
        </authorList>
    </citation>
    <scope>NUCLEOTIDE SEQUENCE [LARGE SCALE GENOMIC DNA]</scope>
    <source>
        <strain evidence="2">Wuxi-XJTLU</strain>
    </source>
</reference>
<protein>
    <submittedName>
        <fullName evidence="2">Uncharacterized protein</fullName>
    </submittedName>
</protein>
<feature type="transmembrane region" description="Helical" evidence="1">
    <location>
        <begin position="62"/>
        <end position="88"/>
    </location>
</feature>
<accession>A0A1V9XZE6</accession>
<keyword evidence="1" id="KW-0472">Membrane</keyword>
<keyword evidence="1" id="KW-1133">Transmembrane helix</keyword>
<evidence type="ECO:0000313" key="3">
    <source>
        <dbReference type="Proteomes" id="UP000192247"/>
    </source>
</evidence>
<dbReference type="Proteomes" id="UP000192247">
    <property type="component" value="Unassembled WGS sequence"/>
</dbReference>
<dbReference type="EMBL" id="MNPL01001778">
    <property type="protein sequence ID" value="OQR78822.1"/>
    <property type="molecule type" value="Genomic_DNA"/>
</dbReference>
<organism evidence="2 3">
    <name type="scientific">Tropilaelaps mercedesae</name>
    <dbReference type="NCBI Taxonomy" id="418985"/>
    <lineage>
        <taxon>Eukaryota</taxon>
        <taxon>Metazoa</taxon>
        <taxon>Ecdysozoa</taxon>
        <taxon>Arthropoda</taxon>
        <taxon>Chelicerata</taxon>
        <taxon>Arachnida</taxon>
        <taxon>Acari</taxon>
        <taxon>Parasitiformes</taxon>
        <taxon>Mesostigmata</taxon>
        <taxon>Gamasina</taxon>
        <taxon>Dermanyssoidea</taxon>
        <taxon>Laelapidae</taxon>
        <taxon>Tropilaelaps</taxon>
    </lineage>
</organism>
<gene>
    <name evidence="2" type="ORF">BIW11_00245</name>
</gene>
<comment type="caution">
    <text evidence="2">The sequence shown here is derived from an EMBL/GenBank/DDBJ whole genome shotgun (WGS) entry which is preliminary data.</text>
</comment>
<evidence type="ECO:0000313" key="2">
    <source>
        <dbReference type="EMBL" id="OQR78822.1"/>
    </source>
</evidence>